<dbReference type="PROSITE" id="PS51352">
    <property type="entry name" value="THIOREDOXIN_2"/>
    <property type="match status" value="1"/>
</dbReference>
<dbReference type="RefSeq" id="WP_188904724.1">
    <property type="nucleotide sequence ID" value="NZ_BMOM01000023.1"/>
</dbReference>
<evidence type="ECO:0000313" key="2">
    <source>
        <dbReference type="EMBL" id="GGM15784.1"/>
    </source>
</evidence>
<dbReference type="EMBL" id="BMOM01000023">
    <property type="protein sequence ID" value="GGM15784.1"/>
    <property type="molecule type" value="Genomic_DNA"/>
</dbReference>
<dbReference type="Pfam" id="PF00578">
    <property type="entry name" value="AhpC-TSA"/>
    <property type="match status" value="1"/>
</dbReference>
<dbReference type="SUPFAM" id="SSF52833">
    <property type="entry name" value="Thioredoxin-like"/>
    <property type="match status" value="1"/>
</dbReference>
<feature type="domain" description="Thioredoxin" evidence="1">
    <location>
        <begin position="13"/>
        <end position="176"/>
    </location>
</feature>
<dbReference type="InterPro" id="IPR013766">
    <property type="entry name" value="Thioredoxin_domain"/>
</dbReference>
<keyword evidence="3" id="KW-1185">Reference proteome</keyword>
<dbReference type="InterPro" id="IPR036249">
    <property type="entry name" value="Thioredoxin-like_sf"/>
</dbReference>
<proteinExistence type="predicted"/>
<dbReference type="GO" id="GO:0004601">
    <property type="term" value="F:peroxidase activity"/>
    <property type="evidence" value="ECO:0007669"/>
    <property type="project" value="UniProtKB-KW"/>
</dbReference>
<protein>
    <submittedName>
        <fullName evidence="2">Thioredoxin peroxidase</fullName>
    </submittedName>
</protein>
<keyword evidence="2" id="KW-0560">Oxidoreductase</keyword>
<evidence type="ECO:0000259" key="1">
    <source>
        <dbReference type="PROSITE" id="PS51352"/>
    </source>
</evidence>
<comment type="caution">
    <text evidence="2">The sequence shown here is derived from an EMBL/GenBank/DDBJ whole genome shotgun (WGS) entry which is preliminary data.</text>
</comment>
<keyword evidence="2" id="KW-0575">Peroxidase</keyword>
<dbReference type="InterPro" id="IPR000866">
    <property type="entry name" value="AhpC/TSA"/>
</dbReference>
<dbReference type="Proteomes" id="UP000661918">
    <property type="component" value="Unassembled WGS sequence"/>
</dbReference>
<dbReference type="CDD" id="cd02970">
    <property type="entry name" value="PRX_like2"/>
    <property type="match status" value="1"/>
</dbReference>
<evidence type="ECO:0000313" key="3">
    <source>
        <dbReference type="Proteomes" id="UP000661918"/>
    </source>
</evidence>
<organism evidence="2 3">
    <name type="scientific">Deinococcus aerophilus</name>
    <dbReference type="NCBI Taxonomy" id="522488"/>
    <lineage>
        <taxon>Bacteria</taxon>
        <taxon>Thermotogati</taxon>
        <taxon>Deinococcota</taxon>
        <taxon>Deinococci</taxon>
        <taxon>Deinococcales</taxon>
        <taxon>Deinococcaceae</taxon>
        <taxon>Deinococcus</taxon>
    </lineage>
</organism>
<name>A0ABQ2GWX7_9DEIO</name>
<gene>
    <name evidence="2" type="ORF">GCM10010841_25220</name>
</gene>
<dbReference type="Gene3D" id="3.40.30.10">
    <property type="entry name" value="Glutaredoxin"/>
    <property type="match status" value="1"/>
</dbReference>
<sequence>MTSAASLIAPAALMPRQPVPALDVPLVSGGRYVLGQNPGDNFDLIVFYRGLHCPICAKYLLELERLSEQFAGRGVRLLALSSDGEDRARQMAEKVGGKGLEFGYGLSLETARQWGLFISTSRGVTSTGLEEPALFSEPGVFLVRPDGTLYYGSVQTMPFARPAFSDLLAAVDFALQKDYPARGEYGGEV</sequence>
<accession>A0ABQ2GWX7</accession>
<reference evidence="3" key="1">
    <citation type="journal article" date="2019" name="Int. J. Syst. Evol. Microbiol.">
        <title>The Global Catalogue of Microorganisms (GCM) 10K type strain sequencing project: providing services to taxonomists for standard genome sequencing and annotation.</title>
        <authorList>
            <consortium name="The Broad Institute Genomics Platform"/>
            <consortium name="The Broad Institute Genome Sequencing Center for Infectious Disease"/>
            <person name="Wu L."/>
            <person name="Ma J."/>
        </authorList>
    </citation>
    <scope>NUCLEOTIDE SEQUENCE [LARGE SCALE GENOMIC DNA]</scope>
    <source>
        <strain evidence="3">JCM 15443</strain>
    </source>
</reference>